<reference evidence="5" key="1">
    <citation type="submission" date="2020-12" db="EMBL/GenBank/DDBJ databases">
        <title>Genomic characterization of non-nitrogen-fixing Frankia strains.</title>
        <authorList>
            <person name="Carlos-Shanley C."/>
            <person name="Guerra T."/>
            <person name="Hahn D."/>
        </authorList>
    </citation>
    <scope>NUCLEOTIDE SEQUENCE</scope>
    <source>
        <strain evidence="5">CN6</strain>
    </source>
</reference>
<evidence type="ECO:0000259" key="4">
    <source>
        <dbReference type="PROSITE" id="PS50930"/>
    </source>
</evidence>
<dbReference type="SMART" id="SM00850">
    <property type="entry name" value="LytTR"/>
    <property type="match status" value="1"/>
</dbReference>
<gene>
    <name evidence="5" type="ORF">I7412_42820</name>
</gene>
<sequence>MVGAATTQTRTPDPGALAVLVVDDEAPARGELAWLLDADPRIRLVRAVDDGAEALRALDAEPFDAVFCDIRMPGLDGLDLARVLGRFAEPPQVVFVTAHEGHAVDAFDLRATDYLLKPVRPDRLAEAVRRVDAAIRSAHRAPVGPSSRGAGAVDGPGAAVVGRATEAEAETETAAVADETFPVELGGVTRFVHRSQVRYAVAQGDYVRLHTATGGHLVRVSLSTLEERWAAAGFVRIHRSTLVALACVDELRMEDGRCAVRLGDRVLPVSRRHTRALRDRLIRAASLTRGPGRDG</sequence>
<feature type="modified residue" description="4-aspartylphosphate" evidence="2">
    <location>
        <position position="69"/>
    </location>
</feature>
<dbReference type="RefSeq" id="WP_238429656.1">
    <property type="nucleotide sequence ID" value="NZ_JADWYU010000167.1"/>
</dbReference>
<evidence type="ECO:0000256" key="2">
    <source>
        <dbReference type="PROSITE-ProRule" id="PRU00169"/>
    </source>
</evidence>
<dbReference type="GO" id="GO:0006355">
    <property type="term" value="P:regulation of DNA-templated transcription"/>
    <property type="evidence" value="ECO:0007669"/>
    <property type="project" value="TreeGrafter"/>
</dbReference>
<dbReference type="EMBL" id="JAEACQ010000398">
    <property type="protein sequence ID" value="MBL7633770.1"/>
    <property type="molecule type" value="Genomic_DNA"/>
</dbReference>
<feature type="domain" description="Response regulatory" evidence="3">
    <location>
        <begin position="18"/>
        <end position="132"/>
    </location>
</feature>
<dbReference type="Gene3D" id="2.40.50.1020">
    <property type="entry name" value="LytTr DNA-binding domain"/>
    <property type="match status" value="1"/>
</dbReference>
<evidence type="ECO:0000313" key="6">
    <source>
        <dbReference type="Proteomes" id="UP000604475"/>
    </source>
</evidence>
<dbReference type="SMART" id="SM00448">
    <property type="entry name" value="REC"/>
    <property type="match status" value="1"/>
</dbReference>
<keyword evidence="2" id="KW-0597">Phosphoprotein</keyword>
<dbReference type="GO" id="GO:0000976">
    <property type="term" value="F:transcription cis-regulatory region binding"/>
    <property type="evidence" value="ECO:0007669"/>
    <property type="project" value="TreeGrafter"/>
</dbReference>
<dbReference type="Pfam" id="PF04397">
    <property type="entry name" value="LytTR"/>
    <property type="match status" value="1"/>
</dbReference>
<dbReference type="GO" id="GO:0005829">
    <property type="term" value="C:cytosol"/>
    <property type="evidence" value="ECO:0007669"/>
    <property type="project" value="TreeGrafter"/>
</dbReference>
<dbReference type="PROSITE" id="PS50930">
    <property type="entry name" value="HTH_LYTTR"/>
    <property type="match status" value="1"/>
</dbReference>
<dbReference type="InterPro" id="IPR001789">
    <property type="entry name" value="Sig_transdc_resp-reg_receiver"/>
</dbReference>
<organism evidence="5 6">
    <name type="scientific">Frankia nepalensis</name>
    <dbReference type="NCBI Taxonomy" id="1836974"/>
    <lineage>
        <taxon>Bacteria</taxon>
        <taxon>Bacillati</taxon>
        <taxon>Actinomycetota</taxon>
        <taxon>Actinomycetes</taxon>
        <taxon>Frankiales</taxon>
        <taxon>Frankiaceae</taxon>
        <taxon>Frankia</taxon>
    </lineage>
</organism>
<dbReference type="InterPro" id="IPR011006">
    <property type="entry name" value="CheY-like_superfamily"/>
</dbReference>
<dbReference type="InterPro" id="IPR039420">
    <property type="entry name" value="WalR-like"/>
</dbReference>
<dbReference type="InterPro" id="IPR007492">
    <property type="entry name" value="LytTR_DNA-bd_dom"/>
</dbReference>
<dbReference type="PANTHER" id="PTHR48111:SF69">
    <property type="entry name" value="RESPONSE REGULATOR RECEIVER"/>
    <property type="match status" value="1"/>
</dbReference>
<feature type="domain" description="HTH LytTR-type" evidence="4">
    <location>
        <begin position="181"/>
        <end position="283"/>
    </location>
</feature>
<proteinExistence type="predicted"/>
<dbReference type="Pfam" id="PF00072">
    <property type="entry name" value="Response_reg"/>
    <property type="match status" value="1"/>
</dbReference>
<dbReference type="Gene3D" id="3.40.50.2300">
    <property type="match status" value="1"/>
</dbReference>
<keyword evidence="1" id="KW-0238">DNA-binding</keyword>
<dbReference type="SUPFAM" id="SSF52172">
    <property type="entry name" value="CheY-like"/>
    <property type="match status" value="1"/>
</dbReference>
<dbReference type="Proteomes" id="UP000604475">
    <property type="component" value="Unassembled WGS sequence"/>
</dbReference>
<keyword evidence="6" id="KW-1185">Reference proteome</keyword>
<dbReference type="GO" id="GO:0000156">
    <property type="term" value="F:phosphorelay response regulator activity"/>
    <property type="evidence" value="ECO:0007669"/>
    <property type="project" value="TreeGrafter"/>
</dbReference>
<dbReference type="GO" id="GO:0032993">
    <property type="term" value="C:protein-DNA complex"/>
    <property type="evidence" value="ECO:0007669"/>
    <property type="project" value="TreeGrafter"/>
</dbReference>
<dbReference type="PROSITE" id="PS50110">
    <property type="entry name" value="RESPONSE_REGULATORY"/>
    <property type="match status" value="1"/>
</dbReference>
<protein>
    <submittedName>
        <fullName evidence="5">Response regulator transcription factor</fullName>
    </submittedName>
</protein>
<evidence type="ECO:0000259" key="3">
    <source>
        <dbReference type="PROSITE" id="PS50110"/>
    </source>
</evidence>
<accession>A0A937RP68</accession>
<dbReference type="AlphaFoldDB" id="A0A937RP68"/>
<comment type="caution">
    <text evidence="5">The sequence shown here is derived from an EMBL/GenBank/DDBJ whole genome shotgun (WGS) entry which is preliminary data.</text>
</comment>
<dbReference type="PANTHER" id="PTHR48111">
    <property type="entry name" value="REGULATOR OF RPOS"/>
    <property type="match status" value="1"/>
</dbReference>
<evidence type="ECO:0000256" key="1">
    <source>
        <dbReference type="ARBA" id="ARBA00023125"/>
    </source>
</evidence>
<name>A0A937RP68_9ACTN</name>
<evidence type="ECO:0000313" key="5">
    <source>
        <dbReference type="EMBL" id="MBL7633770.1"/>
    </source>
</evidence>